<keyword evidence="2" id="KW-0812">Transmembrane</keyword>
<organism evidence="4 5">
    <name type="scientific">Actinomadura fulvescens</name>
    <dbReference type="NCBI Taxonomy" id="46160"/>
    <lineage>
        <taxon>Bacteria</taxon>
        <taxon>Bacillati</taxon>
        <taxon>Actinomycetota</taxon>
        <taxon>Actinomycetes</taxon>
        <taxon>Streptosporangiales</taxon>
        <taxon>Thermomonosporaceae</taxon>
        <taxon>Actinomadura</taxon>
    </lineage>
</organism>
<gene>
    <name evidence="4" type="ORF">GCM10010411_71230</name>
</gene>
<dbReference type="Proteomes" id="UP001501509">
    <property type="component" value="Unassembled WGS sequence"/>
</dbReference>
<proteinExistence type="predicted"/>
<evidence type="ECO:0000313" key="5">
    <source>
        <dbReference type="Proteomes" id="UP001501509"/>
    </source>
</evidence>
<feature type="domain" description="Low molecular weight protein antigen 6 PH" evidence="3">
    <location>
        <begin position="66"/>
        <end position="134"/>
    </location>
</feature>
<evidence type="ECO:0000259" key="3">
    <source>
        <dbReference type="Pfam" id="PF10756"/>
    </source>
</evidence>
<evidence type="ECO:0000313" key="4">
    <source>
        <dbReference type="EMBL" id="GAA2624481.1"/>
    </source>
</evidence>
<name>A0ABN3QEN3_9ACTN</name>
<feature type="transmembrane region" description="Helical" evidence="2">
    <location>
        <begin position="45"/>
        <end position="64"/>
    </location>
</feature>
<keyword evidence="5" id="KW-1185">Reference proteome</keyword>
<dbReference type="InterPro" id="IPR019692">
    <property type="entry name" value="CFP-6_PH"/>
</dbReference>
<evidence type="ECO:0000256" key="2">
    <source>
        <dbReference type="SAM" id="Phobius"/>
    </source>
</evidence>
<dbReference type="Pfam" id="PF10756">
    <property type="entry name" value="bPH_6"/>
    <property type="match status" value="1"/>
</dbReference>
<sequence>MIEAMTTGSPQLRFRSTAARVGAWAWVAFAALNLVDIVWRGRTLTALVMAMVLIFGCGVAYVLGLRPAIVGDESGLTFRNPLRDVRVPWGAVRKIEGTDSVKVHYVGAGGTELVSRAWTLQSSPRAQARAQARAERDARKLPAGAAEALRTRTPTAYAAQQLTEMADRHRPKAGRSGNPGKAAQQADGKPTGAVTWSVPAVAALAVPAAAVIVALLAAMIT</sequence>
<protein>
    <recommendedName>
        <fullName evidence="3">Low molecular weight protein antigen 6 PH domain-containing protein</fullName>
    </recommendedName>
</protein>
<keyword evidence="2" id="KW-0472">Membrane</keyword>
<reference evidence="4 5" key="1">
    <citation type="journal article" date="2019" name="Int. J. Syst. Evol. Microbiol.">
        <title>The Global Catalogue of Microorganisms (GCM) 10K type strain sequencing project: providing services to taxonomists for standard genome sequencing and annotation.</title>
        <authorList>
            <consortium name="The Broad Institute Genomics Platform"/>
            <consortium name="The Broad Institute Genome Sequencing Center for Infectious Disease"/>
            <person name="Wu L."/>
            <person name="Ma J."/>
        </authorList>
    </citation>
    <scope>NUCLEOTIDE SEQUENCE [LARGE SCALE GENOMIC DNA]</scope>
    <source>
        <strain evidence="4 5">JCM 6833</strain>
    </source>
</reference>
<feature type="transmembrane region" description="Helical" evidence="2">
    <location>
        <begin position="21"/>
        <end position="39"/>
    </location>
</feature>
<comment type="caution">
    <text evidence="4">The sequence shown here is derived from an EMBL/GenBank/DDBJ whole genome shotgun (WGS) entry which is preliminary data.</text>
</comment>
<dbReference type="EMBL" id="BAAATD010000011">
    <property type="protein sequence ID" value="GAA2624481.1"/>
    <property type="molecule type" value="Genomic_DNA"/>
</dbReference>
<feature type="region of interest" description="Disordered" evidence="1">
    <location>
        <begin position="165"/>
        <end position="192"/>
    </location>
</feature>
<feature type="transmembrane region" description="Helical" evidence="2">
    <location>
        <begin position="198"/>
        <end position="220"/>
    </location>
</feature>
<accession>A0ABN3QEN3</accession>
<evidence type="ECO:0000256" key="1">
    <source>
        <dbReference type="SAM" id="MobiDB-lite"/>
    </source>
</evidence>
<keyword evidence="2" id="KW-1133">Transmembrane helix</keyword>